<dbReference type="EMBL" id="MU825874">
    <property type="protein sequence ID" value="KAJ7387152.1"/>
    <property type="molecule type" value="Genomic_DNA"/>
</dbReference>
<dbReference type="SUPFAM" id="SSF117839">
    <property type="entry name" value="WWE domain"/>
    <property type="match status" value="2"/>
</dbReference>
<evidence type="ECO:0000256" key="3">
    <source>
        <dbReference type="ARBA" id="ARBA00009413"/>
    </source>
</evidence>
<keyword evidence="6" id="KW-0677">Repeat</keyword>
<dbReference type="PROSITE" id="PS50918">
    <property type="entry name" value="WWE"/>
    <property type="match status" value="2"/>
</dbReference>
<dbReference type="InterPro" id="IPR018957">
    <property type="entry name" value="Znf_C3HC4_RING-type"/>
</dbReference>
<sequence>MNFTSQPSGVVVWEWEERPSLWIPYQVDVGQFLEDSYLVQQSGKSPRKSYKGQSTVNLGKCNSSLNCYEVDLGSMEQLRLETGTIRKVRRSVYLGNSVPGQGIRWEWYGELTWIPYDIATSEVIEQELSSGKKRVDLSNSPIAIPNVLDFASMEQINKHTYFQRPVRRLTGQNYPTDNKPVNVAGSSSSRAVAVNASANVNGHMRSSHTKTPVTRKGAKTASAAKKTKKVKVEHSQAVGATARDPLSEFCSDLETAPDEDCAICFEKLCNISSFDDESEMSGDEAQPSSIKELNQCKHAFHTSCLQAMYDSGAKDGSLQCPTCKAIHGIKHGNQPTTGHMDVQHSHRSLPGHPDCGMITIVYDFSGGVQGPEHPNPGSRYSARGFPRTCFLPDSKKEKRF</sequence>
<dbReference type="GO" id="GO:0005737">
    <property type="term" value="C:cytoplasm"/>
    <property type="evidence" value="ECO:0007669"/>
    <property type="project" value="UniProtKB-SubCell"/>
</dbReference>
<dbReference type="Pfam" id="PF02825">
    <property type="entry name" value="WWE"/>
    <property type="match status" value="2"/>
</dbReference>
<dbReference type="Pfam" id="PF00097">
    <property type="entry name" value="zf-C3HC4"/>
    <property type="match status" value="1"/>
</dbReference>
<evidence type="ECO:0000256" key="4">
    <source>
        <dbReference type="ARBA" id="ARBA00022679"/>
    </source>
</evidence>
<dbReference type="InterPro" id="IPR001841">
    <property type="entry name" value="Znf_RING"/>
</dbReference>
<accession>A0A9W9ZSX9</accession>
<evidence type="ECO:0000313" key="15">
    <source>
        <dbReference type="EMBL" id="KAJ7387152.1"/>
    </source>
</evidence>
<dbReference type="GO" id="GO:0016567">
    <property type="term" value="P:protein ubiquitination"/>
    <property type="evidence" value="ECO:0007669"/>
    <property type="project" value="UniProtKB-UniRule"/>
</dbReference>
<dbReference type="SUPFAM" id="SSF57850">
    <property type="entry name" value="RING/U-box"/>
    <property type="match status" value="1"/>
</dbReference>
<dbReference type="Proteomes" id="UP001163046">
    <property type="component" value="Unassembled WGS sequence"/>
</dbReference>
<comment type="subcellular location">
    <subcellularLocation>
        <location evidence="11">Cytoplasm</location>
    </subcellularLocation>
</comment>
<keyword evidence="15" id="KW-0012">Acyltransferase</keyword>
<evidence type="ECO:0000256" key="7">
    <source>
        <dbReference type="ARBA" id="ARBA00022771"/>
    </source>
</evidence>
<dbReference type="InterPro" id="IPR037197">
    <property type="entry name" value="WWE_dom_sf"/>
</dbReference>
<evidence type="ECO:0000256" key="10">
    <source>
        <dbReference type="PROSITE-ProRule" id="PRU00175"/>
    </source>
</evidence>
<evidence type="ECO:0000256" key="2">
    <source>
        <dbReference type="ARBA" id="ARBA00004906"/>
    </source>
</evidence>
<dbReference type="GO" id="GO:0007219">
    <property type="term" value="P:Notch signaling pathway"/>
    <property type="evidence" value="ECO:0007669"/>
    <property type="project" value="UniProtKB-KW"/>
</dbReference>
<dbReference type="Gene3D" id="3.30.720.50">
    <property type="match status" value="2"/>
</dbReference>
<evidence type="ECO:0000256" key="5">
    <source>
        <dbReference type="ARBA" id="ARBA00022723"/>
    </source>
</evidence>
<protein>
    <recommendedName>
        <fullName evidence="11">E3 ubiquitin-protein ligase</fullName>
        <ecNumber evidence="11">2.3.2.27</ecNumber>
    </recommendedName>
</protein>
<comment type="catalytic activity">
    <reaction evidence="1 11">
        <text>S-ubiquitinyl-[E2 ubiquitin-conjugating enzyme]-L-cysteine + [acceptor protein]-L-lysine = [E2 ubiquitin-conjugating enzyme]-L-cysteine + N(6)-ubiquitinyl-[acceptor protein]-L-lysine.</text>
        <dbReference type="EC" id="2.3.2.27"/>
    </reaction>
</comment>
<gene>
    <name evidence="15" type="primary">DTX2</name>
    <name evidence="15" type="ORF">OS493_004118</name>
</gene>
<dbReference type="InterPro" id="IPR004170">
    <property type="entry name" value="WWE_dom"/>
</dbReference>
<organism evidence="15 16">
    <name type="scientific">Desmophyllum pertusum</name>
    <dbReference type="NCBI Taxonomy" id="174260"/>
    <lineage>
        <taxon>Eukaryota</taxon>
        <taxon>Metazoa</taxon>
        <taxon>Cnidaria</taxon>
        <taxon>Anthozoa</taxon>
        <taxon>Hexacorallia</taxon>
        <taxon>Scleractinia</taxon>
        <taxon>Caryophylliina</taxon>
        <taxon>Caryophylliidae</taxon>
        <taxon>Desmophyllum</taxon>
    </lineage>
</organism>
<reference evidence="15" key="1">
    <citation type="submission" date="2023-01" db="EMBL/GenBank/DDBJ databases">
        <title>Genome assembly of the deep-sea coral Lophelia pertusa.</title>
        <authorList>
            <person name="Herrera S."/>
            <person name="Cordes E."/>
        </authorList>
    </citation>
    <scope>NUCLEOTIDE SEQUENCE</scope>
    <source>
        <strain evidence="15">USNM1676648</strain>
        <tissue evidence="15">Polyp</tissue>
    </source>
</reference>
<comment type="pathway">
    <text evidence="2 11">Protein modification; protein ubiquitination.</text>
</comment>
<evidence type="ECO:0000256" key="11">
    <source>
        <dbReference type="RuleBase" id="RU367105"/>
    </source>
</evidence>
<keyword evidence="5 11" id="KW-0479">Metal-binding</keyword>
<feature type="region of interest" description="Disordered" evidence="12">
    <location>
        <begin position="202"/>
        <end position="236"/>
    </location>
</feature>
<dbReference type="InterPro" id="IPR039396">
    <property type="entry name" value="Deltex_C"/>
</dbReference>
<keyword evidence="7 10" id="KW-0863">Zinc-finger</keyword>
<keyword evidence="16" id="KW-1185">Reference proteome</keyword>
<keyword evidence="9" id="KW-0914">Notch signaling pathway</keyword>
<dbReference type="SMART" id="SM00184">
    <property type="entry name" value="RING"/>
    <property type="match status" value="1"/>
</dbReference>
<evidence type="ECO:0000256" key="12">
    <source>
        <dbReference type="SAM" id="MobiDB-lite"/>
    </source>
</evidence>
<feature type="domain" description="RING-type" evidence="13">
    <location>
        <begin position="261"/>
        <end position="324"/>
    </location>
</feature>
<dbReference type="Gene3D" id="3.30.40.10">
    <property type="entry name" value="Zinc/RING finger domain, C3HC4 (zinc finger)"/>
    <property type="match status" value="1"/>
</dbReference>
<keyword evidence="8 11" id="KW-0862">Zinc</keyword>
<comment type="caution">
    <text evidence="15">The sequence shown here is derived from an EMBL/GenBank/DDBJ whole genome shotgun (WGS) entry which is preliminary data.</text>
</comment>
<dbReference type="SMART" id="SM00678">
    <property type="entry name" value="WWE"/>
    <property type="match status" value="2"/>
</dbReference>
<comment type="similarity">
    <text evidence="3 11">Belongs to the Deltex family.</text>
</comment>
<dbReference type="AlphaFoldDB" id="A0A9W9ZSX9"/>
<evidence type="ECO:0000259" key="13">
    <source>
        <dbReference type="PROSITE" id="PS50089"/>
    </source>
</evidence>
<dbReference type="InterPro" id="IPR039399">
    <property type="entry name" value="Deltex_C_sf"/>
</dbReference>
<dbReference type="GO" id="GO:0061630">
    <property type="term" value="F:ubiquitin protein ligase activity"/>
    <property type="evidence" value="ECO:0007669"/>
    <property type="project" value="UniProtKB-UniRule"/>
</dbReference>
<dbReference type="InterPro" id="IPR018123">
    <property type="entry name" value="WWE-dom_subgr"/>
</dbReference>
<dbReference type="InterPro" id="IPR013083">
    <property type="entry name" value="Znf_RING/FYVE/PHD"/>
</dbReference>
<keyword evidence="4 11" id="KW-0808">Transferase</keyword>
<dbReference type="Gene3D" id="3.30.390.130">
    <property type="match status" value="1"/>
</dbReference>
<dbReference type="EC" id="2.3.2.27" evidence="11"/>
<evidence type="ECO:0000259" key="14">
    <source>
        <dbReference type="PROSITE" id="PS50918"/>
    </source>
</evidence>
<name>A0A9W9ZSX9_9CNID</name>
<dbReference type="GO" id="GO:0008270">
    <property type="term" value="F:zinc ion binding"/>
    <property type="evidence" value="ECO:0007669"/>
    <property type="project" value="UniProtKB-KW"/>
</dbReference>
<dbReference type="Pfam" id="PF18102">
    <property type="entry name" value="DTC"/>
    <property type="match status" value="1"/>
</dbReference>
<evidence type="ECO:0000256" key="1">
    <source>
        <dbReference type="ARBA" id="ARBA00000900"/>
    </source>
</evidence>
<dbReference type="OrthoDB" id="2449614at2759"/>
<feature type="domain" description="WWE" evidence="14">
    <location>
        <begin position="1"/>
        <end position="90"/>
    </location>
</feature>
<proteinExistence type="inferred from homology"/>
<evidence type="ECO:0000256" key="6">
    <source>
        <dbReference type="ARBA" id="ARBA00022737"/>
    </source>
</evidence>
<dbReference type="PROSITE" id="PS50089">
    <property type="entry name" value="ZF_RING_2"/>
    <property type="match status" value="1"/>
</dbReference>
<evidence type="ECO:0000256" key="9">
    <source>
        <dbReference type="ARBA" id="ARBA00022976"/>
    </source>
</evidence>
<evidence type="ECO:0000313" key="16">
    <source>
        <dbReference type="Proteomes" id="UP001163046"/>
    </source>
</evidence>
<feature type="domain" description="WWE" evidence="14">
    <location>
        <begin position="91"/>
        <end position="168"/>
    </location>
</feature>
<keyword evidence="11" id="KW-0963">Cytoplasm</keyword>
<dbReference type="InterPro" id="IPR039398">
    <property type="entry name" value="Deltex_fam"/>
</dbReference>
<dbReference type="PANTHER" id="PTHR12622">
    <property type="entry name" value="DELTEX-RELATED"/>
    <property type="match status" value="1"/>
</dbReference>
<evidence type="ECO:0000256" key="8">
    <source>
        <dbReference type="ARBA" id="ARBA00022833"/>
    </source>
</evidence>